<reference evidence="1 2" key="1">
    <citation type="submission" date="2020-01" db="EMBL/GenBank/DDBJ databases">
        <authorList>
            <person name="Deng T."/>
        </authorList>
    </citation>
    <scope>NUCLEOTIDE SEQUENCE [LARGE SCALE GENOMIC DNA]</scope>
    <source>
        <strain evidence="1 2">5221</strain>
    </source>
</reference>
<keyword evidence="2" id="KW-1185">Reference proteome</keyword>
<comment type="caution">
    <text evidence="1">The sequence shown here is derived from an EMBL/GenBank/DDBJ whole genome shotgun (WGS) entry which is preliminary data.</text>
</comment>
<dbReference type="AlphaFoldDB" id="A0A6N9H5C7"/>
<dbReference type="EMBL" id="WWEQ01000008">
    <property type="protein sequence ID" value="MYM18996.1"/>
    <property type="molecule type" value="Genomic_DNA"/>
</dbReference>
<dbReference type="InterPro" id="IPR005583">
    <property type="entry name" value="YaaA"/>
</dbReference>
<dbReference type="Pfam" id="PF03883">
    <property type="entry name" value="H2O2_YaaD"/>
    <property type="match status" value="1"/>
</dbReference>
<accession>A0A6N9H5C7</accession>
<evidence type="ECO:0000313" key="1">
    <source>
        <dbReference type="EMBL" id="MYM18996.1"/>
    </source>
</evidence>
<name>A0A6N9H5C7_9MICO</name>
<gene>
    <name evidence="1" type="primary">yaaA</name>
    <name evidence="1" type="ORF">GSY69_03125</name>
</gene>
<dbReference type="GO" id="GO:0033194">
    <property type="term" value="P:response to hydroperoxide"/>
    <property type="evidence" value="ECO:0007669"/>
    <property type="project" value="TreeGrafter"/>
</dbReference>
<dbReference type="PANTHER" id="PTHR30283:SF4">
    <property type="entry name" value="PEROXIDE STRESS RESISTANCE PROTEIN YAAA"/>
    <property type="match status" value="1"/>
</dbReference>
<dbReference type="Proteomes" id="UP000469215">
    <property type="component" value="Unassembled WGS sequence"/>
</dbReference>
<proteinExistence type="predicted"/>
<evidence type="ECO:0000313" key="2">
    <source>
        <dbReference type="Proteomes" id="UP000469215"/>
    </source>
</evidence>
<protein>
    <submittedName>
        <fullName evidence="1">Peroxide stress protein YaaA</fullName>
    </submittedName>
</protein>
<dbReference type="GO" id="GO:0005829">
    <property type="term" value="C:cytosol"/>
    <property type="evidence" value="ECO:0007669"/>
    <property type="project" value="TreeGrafter"/>
</dbReference>
<dbReference type="PANTHER" id="PTHR30283">
    <property type="entry name" value="PEROXIDE STRESS RESPONSE PROTEIN YAAA"/>
    <property type="match status" value="1"/>
</dbReference>
<organism evidence="1 2">
    <name type="scientific">Brevibacterium rongguiense</name>
    <dbReference type="NCBI Taxonomy" id="2695267"/>
    <lineage>
        <taxon>Bacteria</taxon>
        <taxon>Bacillati</taxon>
        <taxon>Actinomycetota</taxon>
        <taxon>Actinomycetes</taxon>
        <taxon>Micrococcales</taxon>
        <taxon>Brevibacteriaceae</taxon>
        <taxon>Brevibacterium</taxon>
    </lineage>
</organism>
<dbReference type="RefSeq" id="WP_160952437.1">
    <property type="nucleotide sequence ID" value="NZ_WWEQ01000008.1"/>
</dbReference>
<sequence length="253" mass="26659">MIILLPPSEGKTPARSGRPLDLEALSFAQLAPERAQVLTALAEASAAPDALLTLGVGPSLAADVERNTHLRTEHAAPAIQTYTGVLYGALGAADLDARARRRLSGVYVSSALFGIVGARDRIPAYRLAMKTSLPPLGGLAAWWRPRLAPVLDDAFAGQLILDCRSAEYRRAWPGPPEAVVTVEAVTETGGKRKVISHNAKHARGALAGHLLRRAGRMPATLEALESAAAEAFRVELRPPVGAQPAVLTLVVEG</sequence>